<keyword evidence="3" id="KW-1185">Reference proteome</keyword>
<reference evidence="2" key="2">
    <citation type="submission" date="2023-01" db="EMBL/GenBank/DDBJ databases">
        <authorList>
            <person name="Sun Q."/>
            <person name="Evtushenko L."/>
        </authorList>
    </citation>
    <scope>NUCLEOTIDE SEQUENCE</scope>
    <source>
        <strain evidence="2">VKM B-2347</strain>
    </source>
</reference>
<dbReference type="InterPro" id="IPR011989">
    <property type="entry name" value="ARM-like"/>
</dbReference>
<name>A0A9W6J357_9HYPH</name>
<proteinExistence type="predicted"/>
<sequence>MAFQAGVGAWAAALWLSDLPLGSRFGLADTPRVTEIQLETGEHLDDIRVRRDDGGVIVVQCKTRPGLERAEDSDLAQTIEQLVSFERAAQTDGIGLDRSAAVMAVARGAPASLDHLERACRFFDLGASWADAATLNQQERAALEIFQQHATRSWRRATGGAPSDADLARLARLFRIARFDVALDGHQRRDAAVALGTHVIGQADAGRHALGVLIGVIRGMIESGAPAKRDGLMRALRREGVVDRRNPIYDVDLECLTNWTNDELRRLRRHTLLPIDDGVPIARQCVTALGAALCHASGLVTGEPGAGKTGALVALAAARAAAGAPVVFLSVDRFRTAATVEQRLRLDHPVLDVLAGWPGSERGLLVIDALDAGRGDASEPMFLDLIDDVETKLVDRWSVVASVRSFDLRNGRSLRRLMAGTPLSATFCAPAFVDVRHFDIPRLSAGELEATVDAHPQLARLIAHAPARLLELIRNPFNLSLAAELIAGGVAADSIRNLTTQSDLITRYEDERLTTHGLRRATAAAVSVMVEQRTMSVRAIAVGHDDLDGVLEAGVLTSDGDRIQFAHHVLFDHAAGRFYLDPNRLADQISDPSIGLFLGPSFRFALETLWRDDAAGRHRVWRLLALITGQNDVDPVVVSIALRTIAEQVASPADVDGLRTLLTEHLDDEPLGRALSMLARFLRMHLTEAGAPTAAVATAWAQLAEMAGAAGRRFADAARAVLYALSEHAWIDDRAFQDMFGRASRALLSLAWELDLPTPLLAVNAIRFVCKSYPSDPAASRALLERILGDRFERHAPDEAGWLAEGAPTIAAIDPDFAIRIYETLFGRPAPSDEKRWFGGAPSRILAMTSTARQDYESARYRLREVFSKFLEIDPQAATRALVAATIGIAAERRSMAVASHEIAFRDGVAHVFDDMLTLGGWHHIGRGHLSQDQLFTSFATFLRACPGEVFRSIVETCLGASGCTSVWARLLGVARERPGVADDLLWPLSSKLSFLGMRGLRLDAEAYVAAVYASQSPEARADFEQTLLAGADATEDDGTWGLRQAVVERVLSIIGEDLLASDKARIKKRGLEAEQRASGDPPMTSVGGNDAPAETIVELPLADRGVHTQDAPDHDIQIAIKSVETALRAWQNDERDLPALWRVTQAAIGVLDRVEPLDPIPDSLHAAWGAVSNAVALVAEDENWTPGAEGVPDLDELLAILDRLSKSPHPEAAKPNAPGMLGYGSWAARVYAAAGMVDLARRFGGQRPDIVERLWPVLSDPTPVVRLEAVKALDVLWNAARPEMWDMMEQVAHTEPDFTVLGFCIDGPIWRLFDAEPERCDALTSAILERLDRQAIEGRDEFSEPFGLLAARLWIDAGRPAAKTWLDGWIEDPVVDGSFLWSAISSLRHRLFRGYREADAEAATAQDRARDLLHRIVCAAAAVMRDAVPVLSRAGATQTERDAASKRYQAAEGLIDHACNQLFFGSGAYTEAGNDEPLGLASPEAKRAFLEDYAETMRAIGESGTPRTLYNLFQLYEFTASAAPAPVFDRVAGLLLGPAAREGYHHESLASDAVVRLVRWYLADHRDIFASPERRHLIVQVLNLFSAGGSPDALDLMFQLPDLLR</sequence>
<protein>
    <submittedName>
        <fullName evidence="2">Uncharacterized protein</fullName>
    </submittedName>
</protein>
<dbReference type="EMBL" id="BSFI01000008">
    <property type="protein sequence ID" value="GLK68916.1"/>
    <property type="molecule type" value="Genomic_DNA"/>
</dbReference>
<dbReference type="Gene3D" id="1.25.10.10">
    <property type="entry name" value="Leucine-rich Repeat Variant"/>
    <property type="match status" value="1"/>
</dbReference>
<dbReference type="RefSeq" id="WP_271169130.1">
    <property type="nucleotide sequence ID" value="NZ_BSFI01000008.1"/>
</dbReference>
<feature type="region of interest" description="Disordered" evidence="1">
    <location>
        <begin position="1071"/>
        <end position="1091"/>
    </location>
</feature>
<dbReference type="InterPro" id="IPR027417">
    <property type="entry name" value="P-loop_NTPase"/>
</dbReference>
<comment type="caution">
    <text evidence="2">The sequence shown here is derived from an EMBL/GenBank/DDBJ whole genome shotgun (WGS) entry which is preliminary data.</text>
</comment>
<evidence type="ECO:0000313" key="3">
    <source>
        <dbReference type="Proteomes" id="UP001143372"/>
    </source>
</evidence>
<evidence type="ECO:0000256" key="1">
    <source>
        <dbReference type="SAM" id="MobiDB-lite"/>
    </source>
</evidence>
<dbReference type="SUPFAM" id="SSF52540">
    <property type="entry name" value="P-loop containing nucleoside triphosphate hydrolases"/>
    <property type="match status" value="1"/>
</dbReference>
<organism evidence="2 3">
    <name type="scientific">Hansschlegelia plantiphila</name>
    <dbReference type="NCBI Taxonomy" id="374655"/>
    <lineage>
        <taxon>Bacteria</taxon>
        <taxon>Pseudomonadati</taxon>
        <taxon>Pseudomonadota</taxon>
        <taxon>Alphaproteobacteria</taxon>
        <taxon>Hyphomicrobiales</taxon>
        <taxon>Methylopilaceae</taxon>
        <taxon>Hansschlegelia</taxon>
    </lineage>
</organism>
<evidence type="ECO:0000313" key="2">
    <source>
        <dbReference type="EMBL" id="GLK68916.1"/>
    </source>
</evidence>
<dbReference type="Proteomes" id="UP001143372">
    <property type="component" value="Unassembled WGS sequence"/>
</dbReference>
<dbReference type="SUPFAM" id="SSF48371">
    <property type="entry name" value="ARM repeat"/>
    <property type="match status" value="1"/>
</dbReference>
<dbReference type="InterPro" id="IPR016024">
    <property type="entry name" value="ARM-type_fold"/>
</dbReference>
<gene>
    <name evidence="2" type="ORF">GCM10008179_25540</name>
</gene>
<reference evidence="2" key="1">
    <citation type="journal article" date="2014" name="Int. J. Syst. Evol. Microbiol.">
        <title>Complete genome sequence of Corynebacterium casei LMG S-19264T (=DSM 44701T), isolated from a smear-ripened cheese.</title>
        <authorList>
            <consortium name="US DOE Joint Genome Institute (JGI-PGF)"/>
            <person name="Walter F."/>
            <person name="Albersmeier A."/>
            <person name="Kalinowski J."/>
            <person name="Ruckert C."/>
        </authorList>
    </citation>
    <scope>NUCLEOTIDE SEQUENCE</scope>
    <source>
        <strain evidence="2">VKM B-2347</strain>
    </source>
</reference>
<accession>A0A9W6J357</accession>